<protein>
    <submittedName>
        <fullName evidence="1">Uncharacterized protein</fullName>
    </submittedName>
</protein>
<accession>A0AAV7LL95</accession>
<reference evidence="1" key="1">
    <citation type="journal article" date="2022" name="bioRxiv">
        <title>Sequencing and chromosome-scale assembly of the giantPleurodeles waltlgenome.</title>
        <authorList>
            <person name="Brown T."/>
            <person name="Elewa A."/>
            <person name="Iarovenko S."/>
            <person name="Subramanian E."/>
            <person name="Araus A.J."/>
            <person name="Petzold A."/>
            <person name="Susuki M."/>
            <person name="Suzuki K.-i.T."/>
            <person name="Hayashi T."/>
            <person name="Toyoda A."/>
            <person name="Oliveira C."/>
            <person name="Osipova E."/>
            <person name="Leigh N.D."/>
            <person name="Simon A."/>
            <person name="Yun M.H."/>
        </authorList>
    </citation>
    <scope>NUCLEOTIDE SEQUENCE</scope>
    <source>
        <strain evidence="1">20211129_DDA</strain>
        <tissue evidence="1">Liver</tissue>
    </source>
</reference>
<dbReference type="AlphaFoldDB" id="A0AAV7LL95"/>
<proteinExistence type="predicted"/>
<comment type="caution">
    <text evidence="1">The sequence shown here is derived from an EMBL/GenBank/DDBJ whole genome shotgun (WGS) entry which is preliminary data.</text>
</comment>
<sequence length="141" mass="15289">MFFWPHTPASGCRPFTLKDAPQASPQTSPSQLYIRPPRADRTADQWPALLHAPKLRQHSALQPRHSFALQPRHSFARSPLSLGPLSSRPTRRALLLSIPAPSTALGPTAGSSHRKLTALQKCAAALLRPARGSPGSRPTAR</sequence>
<evidence type="ECO:0000313" key="1">
    <source>
        <dbReference type="EMBL" id="KAJ1089683.1"/>
    </source>
</evidence>
<name>A0AAV7LL95_PLEWA</name>
<keyword evidence="2" id="KW-1185">Reference proteome</keyword>
<organism evidence="1 2">
    <name type="scientific">Pleurodeles waltl</name>
    <name type="common">Iberian ribbed newt</name>
    <dbReference type="NCBI Taxonomy" id="8319"/>
    <lineage>
        <taxon>Eukaryota</taxon>
        <taxon>Metazoa</taxon>
        <taxon>Chordata</taxon>
        <taxon>Craniata</taxon>
        <taxon>Vertebrata</taxon>
        <taxon>Euteleostomi</taxon>
        <taxon>Amphibia</taxon>
        <taxon>Batrachia</taxon>
        <taxon>Caudata</taxon>
        <taxon>Salamandroidea</taxon>
        <taxon>Salamandridae</taxon>
        <taxon>Pleurodelinae</taxon>
        <taxon>Pleurodeles</taxon>
    </lineage>
</organism>
<gene>
    <name evidence="1" type="ORF">NDU88_002830</name>
</gene>
<dbReference type="EMBL" id="JANPWB010000015">
    <property type="protein sequence ID" value="KAJ1089683.1"/>
    <property type="molecule type" value="Genomic_DNA"/>
</dbReference>
<dbReference type="Proteomes" id="UP001066276">
    <property type="component" value="Chromosome 11"/>
</dbReference>
<evidence type="ECO:0000313" key="2">
    <source>
        <dbReference type="Proteomes" id="UP001066276"/>
    </source>
</evidence>